<feature type="compositionally biased region" description="Polar residues" evidence="1">
    <location>
        <begin position="29"/>
        <end position="38"/>
    </location>
</feature>
<evidence type="ECO:0000313" key="3">
    <source>
        <dbReference type="Proteomes" id="UP000256964"/>
    </source>
</evidence>
<organism evidence="2 3">
    <name type="scientific">Lentinus brumalis</name>
    <dbReference type="NCBI Taxonomy" id="2498619"/>
    <lineage>
        <taxon>Eukaryota</taxon>
        <taxon>Fungi</taxon>
        <taxon>Dikarya</taxon>
        <taxon>Basidiomycota</taxon>
        <taxon>Agaricomycotina</taxon>
        <taxon>Agaricomycetes</taxon>
        <taxon>Polyporales</taxon>
        <taxon>Polyporaceae</taxon>
        <taxon>Lentinus</taxon>
    </lineage>
</organism>
<feature type="region of interest" description="Disordered" evidence="1">
    <location>
        <begin position="24"/>
        <end position="67"/>
    </location>
</feature>
<reference evidence="2 3" key="1">
    <citation type="journal article" date="2018" name="Biotechnol. Biofuels">
        <title>Integrative visual omics of the white-rot fungus Polyporus brumalis exposes the biotechnological potential of its oxidative enzymes for delignifying raw plant biomass.</title>
        <authorList>
            <person name="Miyauchi S."/>
            <person name="Rancon A."/>
            <person name="Drula E."/>
            <person name="Hage H."/>
            <person name="Chaduli D."/>
            <person name="Favel A."/>
            <person name="Grisel S."/>
            <person name="Henrissat B."/>
            <person name="Herpoel-Gimbert I."/>
            <person name="Ruiz-Duenas F.J."/>
            <person name="Chevret D."/>
            <person name="Hainaut M."/>
            <person name="Lin J."/>
            <person name="Wang M."/>
            <person name="Pangilinan J."/>
            <person name="Lipzen A."/>
            <person name="Lesage-Meessen L."/>
            <person name="Navarro D."/>
            <person name="Riley R."/>
            <person name="Grigoriev I.V."/>
            <person name="Zhou S."/>
            <person name="Raouche S."/>
            <person name="Rosso M.N."/>
        </authorList>
    </citation>
    <scope>NUCLEOTIDE SEQUENCE [LARGE SCALE GENOMIC DNA]</scope>
    <source>
        <strain evidence="2 3">BRFM 1820</strain>
    </source>
</reference>
<dbReference type="AlphaFoldDB" id="A0A371D4Q1"/>
<accession>A0A371D4Q1</accession>
<proteinExistence type="predicted"/>
<sequence length="196" mass="22053">MPCYVNVASPRDVKFRRLVRRRPRCNHLPPTQGTSTVDSPCKHPVKPRPPAGEASPRSGPEAGQLEKTVLTVARRDIAGLRRARVGQSLASTRSIHHPEERRYQRGKCERQLRRAGAAFRLCRGEPSALWPEVAKAALLPVVVGRSIRRDFEARSSNSGSESERANRSLLAWADEVLLNDRRRKLCRGVVKQKKKK</sequence>
<evidence type="ECO:0000256" key="1">
    <source>
        <dbReference type="SAM" id="MobiDB-lite"/>
    </source>
</evidence>
<protein>
    <submittedName>
        <fullName evidence="2">Uncharacterized protein</fullName>
    </submittedName>
</protein>
<dbReference type="Proteomes" id="UP000256964">
    <property type="component" value="Unassembled WGS sequence"/>
</dbReference>
<dbReference type="EMBL" id="KZ857418">
    <property type="protein sequence ID" value="RDX47518.1"/>
    <property type="molecule type" value="Genomic_DNA"/>
</dbReference>
<keyword evidence="3" id="KW-1185">Reference proteome</keyword>
<name>A0A371D4Q1_9APHY</name>
<evidence type="ECO:0000313" key="2">
    <source>
        <dbReference type="EMBL" id="RDX47518.1"/>
    </source>
</evidence>
<gene>
    <name evidence="2" type="ORF">OH76DRAFT_769797</name>
</gene>